<accession>A0AAU9PD18</accession>
<organism evidence="2 3">
    <name type="scientific">Lactuca virosa</name>
    <dbReference type="NCBI Taxonomy" id="75947"/>
    <lineage>
        <taxon>Eukaryota</taxon>
        <taxon>Viridiplantae</taxon>
        <taxon>Streptophyta</taxon>
        <taxon>Embryophyta</taxon>
        <taxon>Tracheophyta</taxon>
        <taxon>Spermatophyta</taxon>
        <taxon>Magnoliopsida</taxon>
        <taxon>eudicotyledons</taxon>
        <taxon>Gunneridae</taxon>
        <taxon>Pentapetalae</taxon>
        <taxon>asterids</taxon>
        <taxon>campanulids</taxon>
        <taxon>Asterales</taxon>
        <taxon>Asteraceae</taxon>
        <taxon>Cichorioideae</taxon>
        <taxon>Cichorieae</taxon>
        <taxon>Lactucinae</taxon>
        <taxon>Lactuca</taxon>
    </lineage>
</organism>
<evidence type="ECO:0000313" key="2">
    <source>
        <dbReference type="EMBL" id="CAH1447737.1"/>
    </source>
</evidence>
<gene>
    <name evidence="2" type="ORF">LVIROSA_LOCUS33328</name>
</gene>
<comment type="caution">
    <text evidence="2">The sequence shown here is derived from an EMBL/GenBank/DDBJ whole genome shotgun (WGS) entry which is preliminary data.</text>
</comment>
<evidence type="ECO:0008006" key="4">
    <source>
        <dbReference type="Google" id="ProtNLM"/>
    </source>
</evidence>
<name>A0AAU9PD18_9ASTR</name>
<keyword evidence="3" id="KW-1185">Reference proteome</keyword>
<keyword evidence="1" id="KW-0732">Signal</keyword>
<evidence type="ECO:0000256" key="1">
    <source>
        <dbReference type="SAM" id="SignalP"/>
    </source>
</evidence>
<feature type="signal peptide" evidence="1">
    <location>
        <begin position="1"/>
        <end position="26"/>
    </location>
</feature>
<reference evidence="2 3" key="1">
    <citation type="submission" date="2022-01" db="EMBL/GenBank/DDBJ databases">
        <authorList>
            <person name="Xiong W."/>
            <person name="Schranz E."/>
        </authorList>
    </citation>
    <scope>NUCLEOTIDE SEQUENCE [LARGE SCALE GENOMIC DNA]</scope>
</reference>
<protein>
    <recommendedName>
        <fullName evidence="4">Knottin scorpion toxin-like domain-containing protein</fullName>
    </recommendedName>
</protein>
<feature type="chain" id="PRO_5043448702" description="Knottin scorpion toxin-like domain-containing protein" evidence="1">
    <location>
        <begin position="27"/>
        <end position="96"/>
    </location>
</feature>
<dbReference type="EMBL" id="CAKMRJ010005609">
    <property type="protein sequence ID" value="CAH1447737.1"/>
    <property type="molecule type" value="Genomic_DNA"/>
</dbReference>
<dbReference type="Proteomes" id="UP001157418">
    <property type="component" value="Unassembled WGS sequence"/>
</dbReference>
<sequence>MGSSILKTQTITMVLSVLFLIVCTVAEEENKSGFCYDPQPQPKSDCDAQKCSDRCLDMGYIRGLCKLIYPPTPYAFCVCEKPCTPSEVNETNLSPN</sequence>
<proteinExistence type="predicted"/>
<evidence type="ECO:0000313" key="3">
    <source>
        <dbReference type="Proteomes" id="UP001157418"/>
    </source>
</evidence>
<dbReference type="AlphaFoldDB" id="A0AAU9PD18"/>